<feature type="region of interest" description="Disordered" evidence="1">
    <location>
        <begin position="125"/>
        <end position="243"/>
    </location>
</feature>
<gene>
    <name evidence="2" type="ORF">A3B24_01610</name>
</gene>
<name>A0A1G2RM48_9BACT</name>
<evidence type="ECO:0000256" key="1">
    <source>
        <dbReference type="SAM" id="MobiDB-lite"/>
    </source>
</evidence>
<reference evidence="2 3" key="1">
    <citation type="journal article" date="2016" name="Nat. Commun.">
        <title>Thousands of microbial genomes shed light on interconnected biogeochemical processes in an aquifer system.</title>
        <authorList>
            <person name="Anantharaman K."/>
            <person name="Brown C.T."/>
            <person name="Hug L.A."/>
            <person name="Sharon I."/>
            <person name="Castelle C.J."/>
            <person name="Probst A.J."/>
            <person name="Thomas B.C."/>
            <person name="Singh A."/>
            <person name="Wilkins M.J."/>
            <person name="Karaoz U."/>
            <person name="Brodie E.L."/>
            <person name="Williams K.H."/>
            <person name="Hubbard S.S."/>
            <person name="Banfield J.F."/>
        </authorList>
    </citation>
    <scope>NUCLEOTIDE SEQUENCE [LARGE SCALE GENOMIC DNA]</scope>
</reference>
<dbReference type="AlphaFoldDB" id="A0A1G2RM48"/>
<feature type="compositionally biased region" description="Low complexity" evidence="1">
    <location>
        <begin position="215"/>
        <end position="243"/>
    </location>
</feature>
<proteinExistence type="predicted"/>
<dbReference type="EMBL" id="MHUG01000016">
    <property type="protein sequence ID" value="OHA73091.1"/>
    <property type="molecule type" value="Genomic_DNA"/>
</dbReference>
<comment type="caution">
    <text evidence="2">The sequence shown here is derived from an EMBL/GenBank/DDBJ whole genome shotgun (WGS) entry which is preliminary data.</text>
</comment>
<feature type="compositionally biased region" description="Basic and acidic residues" evidence="1">
    <location>
        <begin position="174"/>
        <end position="191"/>
    </location>
</feature>
<evidence type="ECO:0000313" key="3">
    <source>
        <dbReference type="Proteomes" id="UP000176917"/>
    </source>
</evidence>
<dbReference type="Proteomes" id="UP000176917">
    <property type="component" value="Unassembled WGS sequence"/>
</dbReference>
<feature type="compositionally biased region" description="Basic and acidic residues" evidence="1">
    <location>
        <begin position="126"/>
        <end position="142"/>
    </location>
</feature>
<sequence length="243" mass="26743">MLSVAFAMLLGVLGKGDGEMPQRVESYWIKFLGIIPFAMATRVVMDPDPQPAPAAPAIPPEDEDPERILAGVMVDDARYAAQELAQVATEVAIERRLLQATHRRVELRNIRSQRADAEAVLYEVPHQAERRERPTVRVREEAATPQPRQQRPEPAPRERAPTTQQLEDAYQRGVGDRQGRVGQDEAVRHAAEYPAQQGLRRSYWDGYGDRRNASAAAQPAPAPANAQPAAAQAPQPNAQALGV</sequence>
<feature type="compositionally biased region" description="Basic and acidic residues" evidence="1">
    <location>
        <begin position="150"/>
        <end position="160"/>
    </location>
</feature>
<evidence type="ECO:0000313" key="2">
    <source>
        <dbReference type="EMBL" id="OHA73091.1"/>
    </source>
</evidence>
<dbReference type="STRING" id="1802461.A3B24_01610"/>
<organism evidence="2 3">
    <name type="scientific">Candidatus Wildermuthbacteria bacterium RIFCSPLOWO2_01_FULL_48_16</name>
    <dbReference type="NCBI Taxonomy" id="1802461"/>
    <lineage>
        <taxon>Bacteria</taxon>
        <taxon>Candidatus Wildermuthiibacteriota</taxon>
    </lineage>
</organism>
<accession>A0A1G2RM48</accession>
<protein>
    <submittedName>
        <fullName evidence="2">Uncharacterized protein</fullName>
    </submittedName>
</protein>